<dbReference type="Pfam" id="PF20368">
    <property type="entry name" value="DUF6663"/>
    <property type="match status" value="1"/>
</dbReference>
<organism evidence="3 5">
    <name type="scientific">Halapricum hydrolyticum</name>
    <dbReference type="NCBI Taxonomy" id="2979991"/>
    <lineage>
        <taxon>Archaea</taxon>
        <taxon>Methanobacteriati</taxon>
        <taxon>Methanobacteriota</taxon>
        <taxon>Stenosarchaea group</taxon>
        <taxon>Halobacteria</taxon>
        <taxon>Halobacteriales</taxon>
        <taxon>Haloarculaceae</taxon>
        <taxon>Halapricum</taxon>
    </lineage>
</organism>
<dbReference type="EMBL" id="JAOPKD010000001">
    <property type="protein sequence ID" value="MCU4725713.1"/>
    <property type="molecule type" value="Genomic_DNA"/>
</dbReference>
<evidence type="ECO:0000313" key="2">
    <source>
        <dbReference type="EMBL" id="MCU4716682.1"/>
    </source>
</evidence>
<gene>
    <name evidence="3" type="ORF">OB914_01825</name>
    <name evidence="2" type="ORF">OB916_01195</name>
</gene>
<comment type="caution">
    <text evidence="3">The sequence shown here is derived from an EMBL/GenBank/DDBJ whole genome shotgun (WGS) entry which is preliminary data.</text>
</comment>
<evidence type="ECO:0000313" key="3">
    <source>
        <dbReference type="EMBL" id="MCU4725713.1"/>
    </source>
</evidence>
<proteinExistence type="predicted"/>
<feature type="region of interest" description="Disordered" evidence="1">
    <location>
        <begin position="1"/>
        <end position="21"/>
    </location>
</feature>
<name>A0AAE3I8L7_9EURY</name>
<sequence length="199" mass="21934">MDEELVARVLPGPDEDGDGGERTLRVFDRERYEPIDVRVGADDAADLRPGYLLDARLDWSEPARLDAFSLRRPTLYAFADGIDPVFEVAADLWRDAQAKGDGMNSSVTRNTDGEVNGVCYVFADSGAGDRFREFREGTRPLEPLVDRVNDAGSAPREAFVLRPADSAFVVVTIALEKGGHFADTLRETYDLDRPAEPLA</sequence>
<accession>A0AAE3I8L7</accession>
<evidence type="ECO:0000256" key="1">
    <source>
        <dbReference type="SAM" id="MobiDB-lite"/>
    </source>
</evidence>
<dbReference type="RefSeq" id="WP_315907449.1">
    <property type="nucleotide sequence ID" value="NZ_JAOPKC010000001.1"/>
</dbReference>
<evidence type="ECO:0000313" key="4">
    <source>
        <dbReference type="Proteomes" id="UP001208186"/>
    </source>
</evidence>
<evidence type="ECO:0000313" key="5">
    <source>
        <dbReference type="Proteomes" id="UP001209746"/>
    </source>
</evidence>
<dbReference type="AlphaFoldDB" id="A0AAE3I8L7"/>
<dbReference type="EMBL" id="JAOPKC010000001">
    <property type="protein sequence ID" value="MCU4716682.1"/>
    <property type="molecule type" value="Genomic_DNA"/>
</dbReference>
<keyword evidence="4" id="KW-1185">Reference proteome</keyword>
<protein>
    <submittedName>
        <fullName evidence="3">Uncharacterized protein</fullName>
    </submittedName>
</protein>
<reference evidence="3" key="1">
    <citation type="submission" date="2023-02" db="EMBL/GenBank/DDBJ databases">
        <title>Enrichment on poylsaccharides allowed isolation of novel metabolic and taxonomic groups of Haloarchaea.</title>
        <authorList>
            <person name="Sorokin D.Y."/>
            <person name="Elcheninov A.G."/>
            <person name="Khizhniak T.V."/>
            <person name="Kolganova T.V."/>
            <person name="Kublanov I.V."/>
        </authorList>
    </citation>
    <scope>NUCLEOTIDE SEQUENCE</scope>
    <source>
        <strain evidence="2 4">HArc-curdl5-1</strain>
        <strain evidence="3">HArc-curdl7</strain>
    </source>
</reference>
<dbReference type="Proteomes" id="UP001209746">
    <property type="component" value="Unassembled WGS sequence"/>
</dbReference>
<dbReference type="Proteomes" id="UP001208186">
    <property type="component" value="Unassembled WGS sequence"/>
</dbReference>
<dbReference type="InterPro" id="IPR046604">
    <property type="entry name" value="DUF6663"/>
</dbReference>